<proteinExistence type="predicted"/>
<dbReference type="EMBL" id="KK914641">
    <property type="protein sequence ID" value="KDP30823.1"/>
    <property type="molecule type" value="Genomic_DNA"/>
</dbReference>
<organism evidence="1 2">
    <name type="scientific">Jatropha curcas</name>
    <name type="common">Barbados nut</name>
    <dbReference type="NCBI Taxonomy" id="180498"/>
    <lineage>
        <taxon>Eukaryota</taxon>
        <taxon>Viridiplantae</taxon>
        <taxon>Streptophyta</taxon>
        <taxon>Embryophyta</taxon>
        <taxon>Tracheophyta</taxon>
        <taxon>Spermatophyta</taxon>
        <taxon>Magnoliopsida</taxon>
        <taxon>eudicotyledons</taxon>
        <taxon>Gunneridae</taxon>
        <taxon>Pentapetalae</taxon>
        <taxon>rosids</taxon>
        <taxon>fabids</taxon>
        <taxon>Malpighiales</taxon>
        <taxon>Euphorbiaceae</taxon>
        <taxon>Crotonoideae</taxon>
        <taxon>Jatropheae</taxon>
        <taxon>Jatropha</taxon>
    </lineage>
</organism>
<evidence type="ECO:0000313" key="1">
    <source>
        <dbReference type="EMBL" id="KDP30823.1"/>
    </source>
</evidence>
<dbReference type="PANTHER" id="PTHR11005">
    <property type="entry name" value="LYSOSOMAL ACID LIPASE-RELATED"/>
    <property type="match status" value="1"/>
</dbReference>
<evidence type="ECO:0008006" key="3">
    <source>
        <dbReference type="Google" id="ProtNLM"/>
    </source>
</evidence>
<sequence length="166" mass="19137">MPAAQSGKFADKPPVLLQHGLLSAYWDWSWDEVAAYDLPTTFQYVHDQTGQKIYYVWPFLVIGTGSITMYDYGNEEDNMKHYRQRSPPIYNMTSIPNDLPLFLGYGGQDKISDVKDVQVLLDNLKDHDVDRLVLLFRQDYVHVDFVLGVGANQVVYHPLMAFFKLN</sequence>
<dbReference type="STRING" id="180498.A0A067K741"/>
<dbReference type="SUPFAM" id="SSF53474">
    <property type="entry name" value="alpha/beta-Hydrolases"/>
    <property type="match status" value="1"/>
</dbReference>
<dbReference type="Gene3D" id="3.40.50.1820">
    <property type="entry name" value="alpha/beta hydrolase"/>
    <property type="match status" value="2"/>
</dbReference>
<reference evidence="1 2" key="1">
    <citation type="journal article" date="2014" name="PLoS ONE">
        <title>Global Analysis of Gene Expression Profiles in Physic Nut (Jatropha curcas L.) Seedlings Exposed to Salt Stress.</title>
        <authorList>
            <person name="Zhang L."/>
            <person name="Zhang C."/>
            <person name="Wu P."/>
            <person name="Chen Y."/>
            <person name="Li M."/>
            <person name="Jiang H."/>
            <person name="Wu G."/>
        </authorList>
    </citation>
    <scope>NUCLEOTIDE SEQUENCE [LARGE SCALE GENOMIC DNA]</scope>
    <source>
        <strain evidence="2">cv. GZQX0401</strain>
        <tissue evidence="1">Young leaves</tissue>
    </source>
</reference>
<keyword evidence="2" id="KW-1185">Reference proteome</keyword>
<name>A0A067K741_JATCU</name>
<dbReference type="AlphaFoldDB" id="A0A067K741"/>
<gene>
    <name evidence="1" type="ORF">JCGZ_13766</name>
</gene>
<evidence type="ECO:0000313" key="2">
    <source>
        <dbReference type="Proteomes" id="UP000027138"/>
    </source>
</evidence>
<protein>
    <recommendedName>
        <fullName evidence="3">Partial AB-hydrolase lipase domain-containing protein</fullName>
    </recommendedName>
</protein>
<accession>A0A067K741</accession>
<dbReference type="InterPro" id="IPR029058">
    <property type="entry name" value="AB_hydrolase_fold"/>
</dbReference>
<dbReference type="OrthoDB" id="9974421at2759"/>
<dbReference type="Proteomes" id="UP000027138">
    <property type="component" value="Unassembled WGS sequence"/>
</dbReference>